<gene>
    <name evidence="1" type="ORF">GCM10022409_32110</name>
</gene>
<name>A0ABP7UHQ1_9BACT</name>
<dbReference type="EMBL" id="BAABDK010000025">
    <property type="protein sequence ID" value="GAA4043672.1"/>
    <property type="molecule type" value="Genomic_DNA"/>
</dbReference>
<accession>A0ABP7UHQ1</accession>
<evidence type="ECO:0000313" key="2">
    <source>
        <dbReference type="Proteomes" id="UP001501469"/>
    </source>
</evidence>
<reference evidence="2" key="1">
    <citation type="journal article" date="2019" name="Int. J. Syst. Evol. Microbiol.">
        <title>The Global Catalogue of Microorganisms (GCM) 10K type strain sequencing project: providing services to taxonomists for standard genome sequencing and annotation.</title>
        <authorList>
            <consortium name="The Broad Institute Genomics Platform"/>
            <consortium name="The Broad Institute Genome Sequencing Center for Infectious Disease"/>
            <person name="Wu L."/>
            <person name="Ma J."/>
        </authorList>
    </citation>
    <scope>NUCLEOTIDE SEQUENCE [LARGE SCALE GENOMIC DNA]</scope>
    <source>
        <strain evidence="2">JCM 17225</strain>
    </source>
</reference>
<sequence>MRMNPVRVEDFLDISYRADLDVLVARWLRPVELAELQAGYEQMLAAAQVGAGRRWLIDVRRRFNTHQVGAQWMVTNLLPRLEPMLGGRSRLAYLLAPVYLRDAAADSAFPPESYFEGKPFIGNRFVEENAAIDWLRADIVE</sequence>
<comment type="caution">
    <text evidence="1">The sequence shown here is derived from an EMBL/GenBank/DDBJ whole genome shotgun (WGS) entry which is preliminary data.</text>
</comment>
<protein>
    <recommendedName>
        <fullName evidence="3">STAS/SEC14 domain-containing protein</fullName>
    </recommendedName>
</protein>
<organism evidence="1 2">
    <name type="scientific">Hymenobacter glaciei</name>
    <dbReference type="NCBI Taxonomy" id="877209"/>
    <lineage>
        <taxon>Bacteria</taxon>
        <taxon>Pseudomonadati</taxon>
        <taxon>Bacteroidota</taxon>
        <taxon>Cytophagia</taxon>
        <taxon>Cytophagales</taxon>
        <taxon>Hymenobacteraceae</taxon>
        <taxon>Hymenobacter</taxon>
    </lineage>
</organism>
<evidence type="ECO:0000313" key="1">
    <source>
        <dbReference type="EMBL" id="GAA4043672.1"/>
    </source>
</evidence>
<proteinExistence type="predicted"/>
<evidence type="ECO:0008006" key="3">
    <source>
        <dbReference type="Google" id="ProtNLM"/>
    </source>
</evidence>
<dbReference type="Proteomes" id="UP001501469">
    <property type="component" value="Unassembled WGS sequence"/>
</dbReference>
<keyword evidence="2" id="KW-1185">Reference proteome</keyword>